<keyword evidence="4" id="KW-1185">Reference proteome</keyword>
<evidence type="ECO:0000313" key="4">
    <source>
        <dbReference type="Proteomes" id="UP000516957"/>
    </source>
</evidence>
<feature type="signal peptide" evidence="2">
    <location>
        <begin position="1"/>
        <end position="23"/>
    </location>
</feature>
<evidence type="ECO:0000313" key="3">
    <source>
        <dbReference type="EMBL" id="NYD57620.1"/>
    </source>
</evidence>
<evidence type="ECO:0000256" key="1">
    <source>
        <dbReference type="SAM" id="MobiDB-lite"/>
    </source>
</evidence>
<comment type="caution">
    <text evidence="3">The sequence shown here is derived from an EMBL/GenBank/DDBJ whole genome shotgun (WGS) entry which is preliminary data.</text>
</comment>
<organism evidence="3 4">
    <name type="scientific">Nocardioides marinisabuli</name>
    <dbReference type="NCBI Taxonomy" id="419476"/>
    <lineage>
        <taxon>Bacteria</taxon>
        <taxon>Bacillati</taxon>
        <taxon>Actinomycetota</taxon>
        <taxon>Actinomycetes</taxon>
        <taxon>Propionibacteriales</taxon>
        <taxon>Nocardioidaceae</taxon>
        <taxon>Nocardioides</taxon>
    </lineage>
</organism>
<sequence>MQSARSVAVVAATWLTLVGTAAALPASAGASVIPDRTPGVERADAADRSVELTYEWGEGFASIPNSYEFWQYDETSWPDNFFLYYRVGQTHQDGRFFPVMSSNASDEDAWQAPSTFSFRILEQDSTRSLTGAGTTVHVTVTNIPQDGKPSADDIAPPTVVNGASNADFGKPFDTGRPIANMGSVGRSVSIYVTHDEVSGTCCADTVEFTVEPLNEQMATYFTVKTPRYRENGWQTTYMDLVAKRGAPVPPPSYWTMDWFDVDYTVNITKHHPRDTAVTKDFTFDRTVQFSAPTMRFETKQPRFFFRREVGYTVWSGVGVDGHGVQSGSYQLHLKKLPASLRRHFSVVLDNPARATQYTQPRVGIRPRTKEALRMSFPLTWRASVVDRAGVRHYTDWTTHTVSGERAWRPGAERPGRGPLVTALTPRR</sequence>
<proteinExistence type="predicted"/>
<dbReference type="EMBL" id="JACCBE010000001">
    <property type="protein sequence ID" value="NYD57620.1"/>
    <property type="molecule type" value="Genomic_DNA"/>
</dbReference>
<protein>
    <submittedName>
        <fullName evidence="3">Uncharacterized protein</fullName>
    </submittedName>
</protein>
<dbReference type="AlphaFoldDB" id="A0A7Y9F2P5"/>
<evidence type="ECO:0000256" key="2">
    <source>
        <dbReference type="SAM" id="SignalP"/>
    </source>
</evidence>
<accession>A0A7Y9F2P5</accession>
<feature type="region of interest" description="Disordered" evidence="1">
    <location>
        <begin position="408"/>
        <end position="427"/>
    </location>
</feature>
<feature type="chain" id="PRO_5031342293" evidence="2">
    <location>
        <begin position="24"/>
        <end position="427"/>
    </location>
</feature>
<dbReference type="RefSeq" id="WP_179615357.1">
    <property type="nucleotide sequence ID" value="NZ_CP059163.1"/>
</dbReference>
<gene>
    <name evidence="3" type="ORF">BKA08_001858</name>
</gene>
<name>A0A7Y9F2P5_9ACTN</name>
<reference evidence="3 4" key="1">
    <citation type="submission" date="2020-07" db="EMBL/GenBank/DDBJ databases">
        <title>Sequencing the genomes of 1000 actinobacteria strains.</title>
        <authorList>
            <person name="Klenk H.-P."/>
        </authorList>
    </citation>
    <scope>NUCLEOTIDE SEQUENCE [LARGE SCALE GENOMIC DNA]</scope>
    <source>
        <strain evidence="3 4">DSM 18965</strain>
    </source>
</reference>
<dbReference type="Proteomes" id="UP000516957">
    <property type="component" value="Unassembled WGS sequence"/>
</dbReference>
<keyword evidence="2" id="KW-0732">Signal</keyword>